<dbReference type="Gene3D" id="1.20.120.520">
    <property type="entry name" value="nmb1532 protein domain like"/>
    <property type="match status" value="1"/>
</dbReference>
<dbReference type="CDD" id="cd12108">
    <property type="entry name" value="Hr-like"/>
    <property type="match status" value="1"/>
</dbReference>
<dbReference type="Pfam" id="PF01814">
    <property type="entry name" value="Hemerythrin"/>
    <property type="match status" value="1"/>
</dbReference>
<dbReference type="InterPro" id="IPR012312">
    <property type="entry name" value="Hemerythrin-like"/>
</dbReference>
<evidence type="ECO:0000313" key="3">
    <source>
        <dbReference type="Proteomes" id="UP000197424"/>
    </source>
</evidence>
<feature type="domain" description="Hemerythrin-like" evidence="1">
    <location>
        <begin position="15"/>
        <end position="142"/>
    </location>
</feature>
<dbReference type="AlphaFoldDB" id="A0A248LDU3"/>
<sequence length="171" mass="18690">MLPFARPAPAADDPLGLLAACHDKVRRFAGMLERLPAHVEQHGMDAGTATSVRQILRYFDVAGPLHHQDEERDLFPLLRRHVPELAPVLAGLEQEHAALGAQWQVLRQQLQGLLVQPEALPDAGLCRQFARQYCAHAAQEEAGPFAEAARCLDAGELLALSQAMVARRQAG</sequence>
<evidence type="ECO:0000313" key="2">
    <source>
        <dbReference type="EMBL" id="ASJ22960.1"/>
    </source>
</evidence>
<proteinExistence type="predicted"/>
<organism evidence="2 3">
    <name type="scientific">Laribacter hongkongensis</name>
    <dbReference type="NCBI Taxonomy" id="168471"/>
    <lineage>
        <taxon>Bacteria</taxon>
        <taxon>Pseudomonadati</taxon>
        <taxon>Pseudomonadota</taxon>
        <taxon>Betaproteobacteria</taxon>
        <taxon>Neisseriales</taxon>
        <taxon>Aquaspirillaceae</taxon>
        <taxon>Laribacter</taxon>
    </lineage>
</organism>
<dbReference type="RefSeq" id="WP_088859839.1">
    <property type="nucleotide sequence ID" value="NZ_CP022115.1"/>
</dbReference>
<gene>
    <name evidence="2" type="ORF">LHGZ1_0129</name>
</gene>
<accession>A0A248LDU3</accession>
<name>A0A248LDU3_9NEIS</name>
<dbReference type="OrthoDB" id="9780392at2"/>
<dbReference type="Proteomes" id="UP000197424">
    <property type="component" value="Chromosome"/>
</dbReference>
<evidence type="ECO:0000259" key="1">
    <source>
        <dbReference type="Pfam" id="PF01814"/>
    </source>
</evidence>
<dbReference type="EMBL" id="CP022115">
    <property type="protein sequence ID" value="ASJ22960.1"/>
    <property type="molecule type" value="Genomic_DNA"/>
</dbReference>
<protein>
    <submittedName>
        <fullName evidence="2">Hemerythrin HHE cation binding domain protein</fullName>
    </submittedName>
</protein>
<reference evidence="3" key="1">
    <citation type="submission" date="2017-06" db="EMBL/GenBank/DDBJ databases">
        <title>Whole genome sequence of Laribacter hongkongensis LHGZ1.</title>
        <authorList>
            <person name="Chen D."/>
            <person name="Wu H."/>
            <person name="Chen J."/>
        </authorList>
    </citation>
    <scope>NUCLEOTIDE SEQUENCE [LARGE SCALE GENOMIC DNA]</scope>
    <source>
        <strain evidence="3">LHGZ1</strain>
    </source>
</reference>